<evidence type="ECO:0000256" key="1">
    <source>
        <dbReference type="SAM" id="MobiDB-lite"/>
    </source>
</evidence>
<dbReference type="OrthoDB" id="4548523at2"/>
<organism evidence="2 3">
    <name type="scientific">Nocardioides currus</name>
    <dbReference type="NCBI Taxonomy" id="2133958"/>
    <lineage>
        <taxon>Bacteria</taxon>
        <taxon>Bacillati</taxon>
        <taxon>Actinomycetota</taxon>
        <taxon>Actinomycetes</taxon>
        <taxon>Propionibacteriales</taxon>
        <taxon>Nocardioidaceae</taxon>
        <taxon>Nocardioides</taxon>
    </lineage>
</organism>
<dbReference type="InterPro" id="IPR007061">
    <property type="entry name" value="MST-like"/>
</dbReference>
<feature type="region of interest" description="Disordered" evidence="1">
    <location>
        <begin position="1"/>
        <end position="22"/>
    </location>
</feature>
<dbReference type="InterPro" id="IPR034660">
    <property type="entry name" value="DinB/YfiT-like"/>
</dbReference>
<dbReference type="AlphaFoldDB" id="A0A2R7YTN8"/>
<evidence type="ECO:0000313" key="3">
    <source>
        <dbReference type="Proteomes" id="UP000244867"/>
    </source>
</evidence>
<evidence type="ECO:0008006" key="4">
    <source>
        <dbReference type="Google" id="ProtNLM"/>
    </source>
</evidence>
<reference evidence="2 3" key="1">
    <citation type="submission" date="2018-03" db="EMBL/GenBank/DDBJ databases">
        <authorList>
            <person name="Keele B.F."/>
        </authorList>
    </citation>
    <scope>NUCLEOTIDE SEQUENCE [LARGE SCALE GENOMIC DNA]</scope>
    <source>
        <strain evidence="2 3">IB-3</strain>
    </source>
</reference>
<dbReference type="SUPFAM" id="SSF109854">
    <property type="entry name" value="DinB/YfiT-like putative metalloenzymes"/>
    <property type="match status" value="1"/>
</dbReference>
<keyword evidence="3" id="KW-1185">Reference proteome</keyword>
<proteinExistence type="predicted"/>
<evidence type="ECO:0000313" key="2">
    <source>
        <dbReference type="EMBL" id="PUA79426.1"/>
    </source>
</evidence>
<dbReference type="RefSeq" id="WP_108345996.1">
    <property type="nucleotide sequence ID" value="NZ_PYXZ01000010.1"/>
</dbReference>
<accession>A0A2R7YTN8</accession>
<protein>
    <recommendedName>
        <fullName evidence="4">Mini-circle protein</fullName>
    </recommendedName>
</protein>
<gene>
    <name evidence="2" type="ORF">C7S10_18790</name>
</gene>
<dbReference type="Pfam" id="PF04978">
    <property type="entry name" value="MST"/>
    <property type="match status" value="1"/>
</dbReference>
<comment type="caution">
    <text evidence="2">The sequence shown here is derived from an EMBL/GenBank/DDBJ whole genome shotgun (WGS) entry which is preliminary data.</text>
</comment>
<dbReference type="Gene3D" id="1.20.120.450">
    <property type="entry name" value="dinb family like domain"/>
    <property type="match status" value="1"/>
</dbReference>
<dbReference type="Proteomes" id="UP000244867">
    <property type="component" value="Unassembled WGS sequence"/>
</dbReference>
<dbReference type="EMBL" id="PYXZ01000010">
    <property type="protein sequence ID" value="PUA79426.1"/>
    <property type="molecule type" value="Genomic_DNA"/>
</dbReference>
<name>A0A2R7YTN8_9ACTN</name>
<sequence length="182" mass="20489">MTNPGFDGMWLPQDQDPRAEAGPVRGELDTLVGYLEAYRTTLELKCDGLTPEQLATRSVPPSAMSLLGLVRHMARVEQSWFRRVIEEDMDLPRLFQDEGLDAGFAWPGEADEALVEEAWSLWRGEVAYAREVLARTSLEKVVDVHGEPTEVRDIVVHMIEEYARHCGHADLIRECVDGRAGQ</sequence>